<accession>A0A6C1KIL3</accession>
<keyword evidence="1" id="KW-0472">Membrane</keyword>
<sequence>MKQKLAVLLIGTGIVAVAVALVGGIAAVGKLVLLVCLVAAYAALSQIAALLGAATWLSAAVISPAVFLLVFGFVKAFVLSGPMKPVTYMTLTMIEAVGLPLFSVVGALALLKLARATKTVQS</sequence>
<gene>
    <name evidence="2" type="ORF">FBQ73_08135</name>
</gene>
<keyword evidence="1" id="KW-0812">Transmembrane</keyword>
<feature type="transmembrane region" description="Helical" evidence="1">
    <location>
        <begin position="7"/>
        <end position="26"/>
    </location>
</feature>
<evidence type="ECO:0000313" key="3">
    <source>
        <dbReference type="Proteomes" id="UP000305131"/>
    </source>
</evidence>
<evidence type="ECO:0000313" key="2">
    <source>
        <dbReference type="EMBL" id="TLX44040.1"/>
    </source>
</evidence>
<dbReference type="AlphaFoldDB" id="A0A6C1KIL3"/>
<organism evidence="2 3">
    <name type="scientific">Xanthobacter autotrophicus</name>
    <dbReference type="NCBI Taxonomy" id="280"/>
    <lineage>
        <taxon>Bacteria</taxon>
        <taxon>Pseudomonadati</taxon>
        <taxon>Pseudomonadota</taxon>
        <taxon>Alphaproteobacteria</taxon>
        <taxon>Hyphomicrobiales</taxon>
        <taxon>Xanthobacteraceae</taxon>
        <taxon>Xanthobacter</taxon>
    </lineage>
</organism>
<feature type="transmembrane region" description="Helical" evidence="1">
    <location>
        <begin position="32"/>
        <end position="52"/>
    </location>
</feature>
<dbReference type="GeneID" id="95773420"/>
<comment type="caution">
    <text evidence="2">The sequence shown here is derived from an EMBL/GenBank/DDBJ whole genome shotgun (WGS) entry which is preliminary data.</text>
</comment>
<evidence type="ECO:0000256" key="1">
    <source>
        <dbReference type="SAM" id="Phobius"/>
    </source>
</evidence>
<feature type="transmembrane region" description="Helical" evidence="1">
    <location>
        <begin position="59"/>
        <end position="80"/>
    </location>
</feature>
<reference evidence="2 3" key="1">
    <citation type="submission" date="2019-05" db="EMBL/GenBank/DDBJ databases">
        <authorList>
            <person name="Zhou X."/>
        </authorList>
    </citation>
    <scope>NUCLEOTIDE SEQUENCE [LARGE SCALE GENOMIC DNA]</scope>
    <source>
        <strain evidence="2 3">DSM 432</strain>
    </source>
</reference>
<name>A0A6C1KIL3_XANAU</name>
<protein>
    <submittedName>
        <fullName evidence="2">Uncharacterized protein</fullName>
    </submittedName>
</protein>
<keyword evidence="1" id="KW-1133">Transmembrane helix</keyword>
<dbReference type="EMBL" id="VAUP01000015">
    <property type="protein sequence ID" value="TLX44040.1"/>
    <property type="molecule type" value="Genomic_DNA"/>
</dbReference>
<dbReference type="Proteomes" id="UP000305131">
    <property type="component" value="Unassembled WGS sequence"/>
</dbReference>
<feature type="transmembrane region" description="Helical" evidence="1">
    <location>
        <begin position="86"/>
        <end position="111"/>
    </location>
</feature>
<proteinExistence type="predicted"/>
<dbReference type="RefSeq" id="WP_138398946.1">
    <property type="nucleotide sequence ID" value="NZ_JBAFVI010000001.1"/>
</dbReference>